<proteinExistence type="predicted"/>
<name>A0ABP3P5E4_9GAMM</name>
<feature type="domain" description="ABC-type transport auxiliary lipoprotein component" evidence="1">
    <location>
        <begin position="24"/>
        <end position="173"/>
    </location>
</feature>
<protein>
    <submittedName>
        <fullName evidence="2">ABC-type transport auxiliary lipoprotein family protein</fullName>
    </submittedName>
</protein>
<evidence type="ECO:0000313" key="2">
    <source>
        <dbReference type="EMBL" id="GAA0556665.1"/>
    </source>
</evidence>
<accession>A0ABP3P5E4</accession>
<keyword evidence="3" id="KW-1185">Reference proteome</keyword>
<dbReference type="PROSITE" id="PS51257">
    <property type="entry name" value="PROKAR_LIPOPROTEIN"/>
    <property type="match status" value="1"/>
</dbReference>
<dbReference type="InterPro" id="IPR005586">
    <property type="entry name" value="ABC_trans_aux"/>
</dbReference>
<gene>
    <name evidence="2" type="ORF">GCM10009098_25670</name>
</gene>
<dbReference type="Pfam" id="PF03886">
    <property type="entry name" value="ABC_trans_aux"/>
    <property type="match status" value="1"/>
</dbReference>
<reference evidence="3" key="1">
    <citation type="journal article" date="2019" name="Int. J. Syst. Evol. Microbiol.">
        <title>The Global Catalogue of Microorganisms (GCM) 10K type strain sequencing project: providing services to taxonomists for standard genome sequencing and annotation.</title>
        <authorList>
            <consortium name="The Broad Institute Genomics Platform"/>
            <consortium name="The Broad Institute Genome Sequencing Center for Infectious Disease"/>
            <person name="Wu L."/>
            <person name="Ma J."/>
        </authorList>
    </citation>
    <scope>NUCLEOTIDE SEQUENCE [LARGE SCALE GENOMIC DNA]</scope>
    <source>
        <strain evidence="3">JCM 14331</strain>
    </source>
</reference>
<keyword evidence="2" id="KW-0449">Lipoprotein</keyword>
<dbReference type="EMBL" id="BAAAEO010000004">
    <property type="protein sequence ID" value="GAA0556665.1"/>
    <property type="molecule type" value="Genomic_DNA"/>
</dbReference>
<evidence type="ECO:0000313" key="3">
    <source>
        <dbReference type="Proteomes" id="UP001501169"/>
    </source>
</evidence>
<dbReference type="Gene3D" id="3.40.50.10610">
    <property type="entry name" value="ABC-type transport auxiliary lipoprotein component"/>
    <property type="match status" value="1"/>
</dbReference>
<evidence type="ECO:0000259" key="1">
    <source>
        <dbReference type="Pfam" id="PF03886"/>
    </source>
</evidence>
<sequence>MRLFITAVVFLLSSCSSQPQTTYYQLPLSAVAASVSSQSLQTLYVEPVQVASYLNGRGLVLQVSDVELVMARQHLWAEALDHQLQRQLRSRLQLLLPQHTAVMQPSADTVKVTVQLDRFHGQEDGYAIASGRFVVSSTNTTESFSIRVPLADDGYPALVSALAQCVQQLSEQISRQLTSEN</sequence>
<organism evidence="2 3">
    <name type="scientific">Rheinheimera aquimaris</name>
    <dbReference type="NCBI Taxonomy" id="412437"/>
    <lineage>
        <taxon>Bacteria</taxon>
        <taxon>Pseudomonadati</taxon>
        <taxon>Pseudomonadota</taxon>
        <taxon>Gammaproteobacteria</taxon>
        <taxon>Chromatiales</taxon>
        <taxon>Chromatiaceae</taxon>
        <taxon>Rheinheimera</taxon>
    </lineage>
</organism>
<dbReference type="RefSeq" id="WP_226767677.1">
    <property type="nucleotide sequence ID" value="NZ_BAAAEO010000004.1"/>
</dbReference>
<dbReference type="Proteomes" id="UP001501169">
    <property type="component" value="Unassembled WGS sequence"/>
</dbReference>
<dbReference type="SUPFAM" id="SSF159594">
    <property type="entry name" value="XCC0632-like"/>
    <property type="match status" value="1"/>
</dbReference>
<comment type="caution">
    <text evidence="2">The sequence shown here is derived from an EMBL/GenBank/DDBJ whole genome shotgun (WGS) entry which is preliminary data.</text>
</comment>